<organism evidence="1 2">
    <name type="scientific">Taxus chinensis</name>
    <name type="common">Chinese yew</name>
    <name type="synonym">Taxus wallichiana var. chinensis</name>
    <dbReference type="NCBI Taxonomy" id="29808"/>
    <lineage>
        <taxon>Eukaryota</taxon>
        <taxon>Viridiplantae</taxon>
        <taxon>Streptophyta</taxon>
        <taxon>Embryophyta</taxon>
        <taxon>Tracheophyta</taxon>
        <taxon>Spermatophyta</taxon>
        <taxon>Pinopsida</taxon>
        <taxon>Pinidae</taxon>
        <taxon>Conifers II</taxon>
        <taxon>Cupressales</taxon>
        <taxon>Taxaceae</taxon>
        <taxon>Taxus</taxon>
    </lineage>
</organism>
<gene>
    <name evidence="1" type="ORF">KI387_030170</name>
</gene>
<proteinExistence type="predicted"/>
<dbReference type="AlphaFoldDB" id="A0AA38CL67"/>
<feature type="non-terminal residue" evidence="1">
    <location>
        <position position="1"/>
    </location>
</feature>
<feature type="non-terminal residue" evidence="1">
    <location>
        <position position="87"/>
    </location>
</feature>
<accession>A0AA38CL67</accession>
<reference evidence="1 2" key="1">
    <citation type="journal article" date="2021" name="Nat. Plants">
        <title>The Taxus genome provides insights into paclitaxel biosynthesis.</title>
        <authorList>
            <person name="Xiong X."/>
            <person name="Gou J."/>
            <person name="Liao Q."/>
            <person name="Li Y."/>
            <person name="Zhou Q."/>
            <person name="Bi G."/>
            <person name="Li C."/>
            <person name="Du R."/>
            <person name="Wang X."/>
            <person name="Sun T."/>
            <person name="Guo L."/>
            <person name="Liang H."/>
            <person name="Lu P."/>
            <person name="Wu Y."/>
            <person name="Zhang Z."/>
            <person name="Ro D.K."/>
            <person name="Shang Y."/>
            <person name="Huang S."/>
            <person name="Yan J."/>
        </authorList>
    </citation>
    <scope>NUCLEOTIDE SEQUENCE [LARGE SCALE GENOMIC DNA]</scope>
    <source>
        <strain evidence="1">Ta-2019</strain>
    </source>
</reference>
<dbReference type="EMBL" id="JAHRHJ020000010">
    <property type="protein sequence ID" value="KAH9298488.1"/>
    <property type="molecule type" value="Genomic_DNA"/>
</dbReference>
<dbReference type="Proteomes" id="UP000824469">
    <property type="component" value="Unassembled WGS sequence"/>
</dbReference>
<keyword evidence="2" id="KW-1185">Reference proteome</keyword>
<name>A0AA38CL67_TAXCH</name>
<protein>
    <submittedName>
        <fullName evidence="1">Uncharacterized protein</fullName>
    </submittedName>
</protein>
<sequence length="87" mass="10400">SLSSEQRITKKLQSRRLRQFLSNTRKPECRSRTFVRTSFVILRLPQEDKDGFKFLRFHIEVYANPGHALKITKMTFELEMDLKKHSC</sequence>
<comment type="caution">
    <text evidence="1">The sequence shown here is derived from an EMBL/GenBank/DDBJ whole genome shotgun (WGS) entry which is preliminary data.</text>
</comment>
<evidence type="ECO:0000313" key="2">
    <source>
        <dbReference type="Proteomes" id="UP000824469"/>
    </source>
</evidence>
<evidence type="ECO:0000313" key="1">
    <source>
        <dbReference type="EMBL" id="KAH9298488.1"/>
    </source>
</evidence>